<name>A0A4R6UPP1_9GAMM</name>
<sequence length="117" mass="13787">MSEQHKSRRRHHRDWKKRFYVTAGALLTVNVVLLFLLAQSYLQPLQAFETTKQDAQLMAELLGGQYQEDELMEALMERYPDRKLRWQNHQLSVGGVSFYRDGKGKIVRVEHWSKPGN</sequence>
<keyword evidence="3" id="KW-1185">Reference proteome</keyword>
<comment type="caution">
    <text evidence="2">The sequence shown here is derived from an EMBL/GenBank/DDBJ whole genome shotgun (WGS) entry which is preliminary data.</text>
</comment>
<keyword evidence="1" id="KW-1133">Transmembrane helix</keyword>
<keyword evidence="1" id="KW-0812">Transmembrane</keyword>
<evidence type="ECO:0000313" key="3">
    <source>
        <dbReference type="Proteomes" id="UP000295375"/>
    </source>
</evidence>
<dbReference type="Proteomes" id="UP000295375">
    <property type="component" value="Unassembled WGS sequence"/>
</dbReference>
<organism evidence="2 3">
    <name type="scientific">Permianibacter aggregans</name>
    <dbReference type="NCBI Taxonomy" id="1510150"/>
    <lineage>
        <taxon>Bacteria</taxon>
        <taxon>Pseudomonadati</taxon>
        <taxon>Pseudomonadota</taxon>
        <taxon>Gammaproteobacteria</taxon>
        <taxon>Pseudomonadales</taxon>
        <taxon>Pseudomonadaceae</taxon>
        <taxon>Permianibacter</taxon>
    </lineage>
</organism>
<dbReference type="EMBL" id="SNYM01000010">
    <property type="protein sequence ID" value="TDQ47453.1"/>
    <property type="molecule type" value="Genomic_DNA"/>
</dbReference>
<evidence type="ECO:0000256" key="1">
    <source>
        <dbReference type="SAM" id="Phobius"/>
    </source>
</evidence>
<gene>
    <name evidence="2" type="ORF">EV696_11045</name>
</gene>
<proteinExistence type="predicted"/>
<dbReference type="RefSeq" id="WP_133591072.1">
    <property type="nucleotide sequence ID" value="NZ_CP037953.1"/>
</dbReference>
<dbReference type="AlphaFoldDB" id="A0A4R6UPP1"/>
<reference evidence="2 3" key="1">
    <citation type="submission" date="2019-03" db="EMBL/GenBank/DDBJ databases">
        <title>Genomic Encyclopedia of Type Strains, Phase IV (KMG-IV): sequencing the most valuable type-strain genomes for metagenomic binning, comparative biology and taxonomic classification.</title>
        <authorList>
            <person name="Goeker M."/>
        </authorList>
    </citation>
    <scope>NUCLEOTIDE SEQUENCE [LARGE SCALE GENOMIC DNA]</scope>
    <source>
        <strain evidence="2 3">DSM 103792</strain>
    </source>
</reference>
<accession>A0A4R6UPP1</accession>
<protein>
    <submittedName>
        <fullName evidence="2">Uncharacterized protein</fullName>
    </submittedName>
</protein>
<evidence type="ECO:0000313" key="2">
    <source>
        <dbReference type="EMBL" id="TDQ47453.1"/>
    </source>
</evidence>
<keyword evidence="1" id="KW-0472">Membrane</keyword>
<feature type="transmembrane region" description="Helical" evidence="1">
    <location>
        <begin position="20"/>
        <end position="42"/>
    </location>
</feature>